<dbReference type="GO" id="GO:0000978">
    <property type="term" value="F:RNA polymerase II cis-regulatory region sequence-specific DNA binding"/>
    <property type="evidence" value="ECO:0007669"/>
    <property type="project" value="InterPro"/>
</dbReference>
<keyword evidence="6" id="KW-0539">Nucleus</keyword>
<dbReference type="Proteomes" id="UP000800035">
    <property type="component" value="Unassembled WGS sequence"/>
</dbReference>
<dbReference type="PROSITE" id="PS00028">
    <property type="entry name" value="ZINC_FINGER_C2H2_1"/>
    <property type="match status" value="1"/>
</dbReference>
<keyword evidence="3" id="KW-0677">Repeat</keyword>
<accession>A0A6A5TE78</accession>
<evidence type="ECO:0000256" key="4">
    <source>
        <dbReference type="ARBA" id="ARBA00022771"/>
    </source>
</evidence>
<dbReference type="EMBL" id="ML977024">
    <property type="protein sequence ID" value="KAF1950618.1"/>
    <property type="molecule type" value="Genomic_DNA"/>
</dbReference>
<dbReference type="PROSITE" id="PS50157">
    <property type="entry name" value="ZINC_FINGER_C2H2_2"/>
    <property type="match status" value="2"/>
</dbReference>
<reference evidence="10" key="1">
    <citation type="journal article" date="2020" name="Stud. Mycol.">
        <title>101 Dothideomycetes genomes: a test case for predicting lifestyles and emergence of pathogens.</title>
        <authorList>
            <person name="Haridas S."/>
            <person name="Albert R."/>
            <person name="Binder M."/>
            <person name="Bloem J."/>
            <person name="Labutti K."/>
            <person name="Salamov A."/>
            <person name="Andreopoulos B."/>
            <person name="Baker S."/>
            <person name="Barry K."/>
            <person name="Bills G."/>
            <person name="Bluhm B."/>
            <person name="Cannon C."/>
            <person name="Castanera R."/>
            <person name="Culley D."/>
            <person name="Daum C."/>
            <person name="Ezra D."/>
            <person name="Gonzalez J."/>
            <person name="Henrissat B."/>
            <person name="Kuo A."/>
            <person name="Liang C."/>
            <person name="Lipzen A."/>
            <person name="Lutzoni F."/>
            <person name="Magnuson J."/>
            <person name="Mondo S."/>
            <person name="Nolan M."/>
            <person name="Ohm R."/>
            <person name="Pangilinan J."/>
            <person name="Park H.-J."/>
            <person name="Ramirez L."/>
            <person name="Alfaro M."/>
            <person name="Sun H."/>
            <person name="Tritt A."/>
            <person name="Yoshinaga Y."/>
            <person name="Zwiers L.-H."/>
            <person name="Turgeon B."/>
            <person name="Goodwin S."/>
            <person name="Spatafora J."/>
            <person name="Crous P."/>
            <person name="Grigoriev I."/>
        </authorList>
    </citation>
    <scope>NUCLEOTIDE SEQUENCE</scope>
    <source>
        <strain evidence="10">CBS 675.92</strain>
    </source>
</reference>
<dbReference type="GO" id="GO:0006351">
    <property type="term" value="P:DNA-templated transcription"/>
    <property type="evidence" value="ECO:0007669"/>
    <property type="project" value="InterPro"/>
</dbReference>
<evidence type="ECO:0000256" key="5">
    <source>
        <dbReference type="ARBA" id="ARBA00022833"/>
    </source>
</evidence>
<organism evidence="10 11">
    <name type="scientific">Byssothecium circinans</name>
    <dbReference type="NCBI Taxonomy" id="147558"/>
    <lineage>
        <taxon>Eukaryota</taxon>
        <taxon>Fungi</taxon>
        <taxon>Dikarya</taxon>
        <taxon>Ascomycota</taxon>
        <taxon>Pezizomycotina</taxon>
        <taxon>Dothideomycetes</taxon>
        <taxon>Pleosporomycetidae</taxon>
        <taxon>Pleosporales</taxon>
        <taxon>Massarineae</taxon>
        <taxon>Massarinaceae</taxon>
        <taxon>Byssothecium</taxon>
    </lineage>
</organism>
<keyword evidence="4 7" id="KW-0863">Zinc-finger</keyword>
<evidence type="ECO:0000259" key="9">
    <source>
        <dbReference type="PROSITE" id="PS50157"/>
    </source>
</evidence>
<dbReference type="OrthoDB" id="6077919at2759"/>
<keyword evidence="2" id="KW-0479">Metal-binding</keyword>
<feature type="region of interest" description="Disordered" evidence="8">
    <location>
        <begin position="785"/>
        <end position="813"/>
    </location>
</feature>
<dbReference type="GO" id="GO:0005634">
    <property type="term" value="C:nucleus"/>
    <property type="evidence" value="ECO:0007669"/>
    <property type="project" value="UniProtKB-SubCell"/>
</dbReference>
<protein>
    <recommendedName>
        <fullName evidence="9">C2H2-type domain-containing protein</fullName>
    </recommendedName>
</protein>
<feature type="region of interest" description="Disordered" evidence="8">
    <location>
        <begin position="163"/>
        <end position="191"/>
    </location>
</feature>
<dbReference type="Pfam" id="PF04082">
    <property type="entry name" value="Fungal_trans"/>
    <property type="match status" value="1"/>
</dbReference>
<evidence type="ECO:0000256" key="3">
    <source>
        <dbReference type="ARBA" id="ARBA00022737"/>
    </source>
</evidence>
<feature type="compositionally biased region" description="Low complexity" evidence="8">
    <location>
        <begin position="16"/>
        <end position="26"/>
    </location>
</feature>
<evidence type="ECO:0000313" key="11">
    <source>
        <dbReference type="Proteomes" id="UP000800035"/>
    </source>
</evidence>
<evidence type="ECO:0000256" key="8">
    <source>
        <dbReference type="SAM" id="MobiDB-lite"/>
    </source>
</evidence>
<evidence type="ECO:0000256" key="1">
    <source>
        <dbReference type="ARBA" id="ARBA00004123"/>
    </source>
</evidence>
<comment type="subcellular location">
    <subcellularLocation>
        <location evidence="1">Nucleus</location>
    </subcellularLocation>
</comment>
<feature type="compositionally biased region" description="Polar residues" evidence="8">
    <location>
        <begin position="785"/>
        <end position="801"/>
    </location>
</feature>
<evidence type="ECO:0000256" key="2">
    <source>
        <dbReference type="ARBA" id="ARBA00022723"/>
    </source>
</evidence>
<dbReference type="InterPro" id="IPR051059">
    <property type="entry name" value="VerF-like"/>
</dbReference>
<keyword evidence="11" id="KW-1185">Reference proteome</keyword>
<feature type="compositionally biased region" description="Polar residues" evidence="8">
    <location>
        <begin position="179"/>
        <end position="191"/>
    </location>
</feature>
<evidence type="ECO:0000256" key="6">
    <source>
        <dbReference type="ARBA" id="ARBA00023242"/>
    </source>
</evidence>
<dbReference type="GO" id="GO:0000981">
    <property type="term" value="F:DNA-binding transcription factor activity, RNA polymerase II-specific"/>
    <property type="evidence" value="ECO:0007669"/>
    <property type="project" value="InterPro"/>
</dbReference>
<dbReference type="Pfam" id="PF00096">
    <property type="entry name" value="zf-C2H2"/>
    <property type="match status" value="1"/>
</dbReference>
<evidence type="ECO:0000256" key="7">
    <source>
        <dbReference type="PROSITE-ProRule" id="PRU00042"/>
    </source>
</evidence>
<dbReference type="PANTHER" id="PTHR40626:SF30">
    <property type="entry name" value="FINGER DOMAIN PROTEIN, PUTATIVE (AFU_ORTHOLOGUE AFUA_4G13600)-RELATED"/>
    <property type="match status" value="1"/>
</dbReference>
<dbReference type="Gene3D" id="3.30.160.60">
    <property type="entry name" value="Classic Zinc Finger"/>
    <property type="match status" value="1"/>
</dbReference>
<feature type="compositionally biased region" description="Polar residues" evidence="8">
    <location>
        <begin position="80"/>
        <end position="89"/>
    </location>
</feature>
<dbReference type="AlphaFoldDB" id="A0A6A5TE78"/>
<evidence type="ECO:0000313" key="10">
    <source>
        <dbReference type="EMBL" id="KAF1950618.1"/>
    </source>
</evidence>
<name>A0A6A5TE78_9PLEO</name>
<dbReference type="PANTHER" id="PTHR40626">
    <property type="entry name" value="MIP31509P"/>
    <property type="match status" value="1"/>
</dbReference>
<keyword evidence="5" id="KW-0862">Zinc</keyword>
<dbReference type="CDD" id="cd12148">
    <property type="entry name" value="fungal_TF_MHR"/>
    <property type="match status" value="1"/>
</dbReference>
<feature type="domain" description="C2H2-type" evidence="9">
    <location>
        <begin position="111"/>
        <end position="140"/>
    </location>
</feature>
<feature type="region of interest" description="Disordered" evidence="8">
    <location>
        <begin position="1"/>
        <end position="97"/>
    </location>
</feature>
<dbReference type="InterPro" id="IPR007219">
    <property type="entry name" value="XnlR_reg_dom"/>
</dbReference>
<sequence>MSDLSETGGRPLPSSTQQTQGNNNNTDHPPSTSQRRRRRASQSSDERISGTKSNSSRRRLGTRKEATLDPHVGSPRGHSVTMQRSTSPAHMSPESVHYTRTGRISKAKKGLKVHNCHCGRSYTRAEHLRRHQKNHAPDALRCEFPGCGKPFFRVDLLERHQERHNEVGNDSPQAAVYSPGSTSEPEAQVSVSAPLPTPLVTTVPQPAVYYPQSVSPMPESAADPSQVKHRASFSARQAAAAIPVGVDGLQTNITWNDPFNHSPNYSSSSGYASPIPGAGDYANMFANPPYGPGSNRTRTSSNASYVEPWSYPSRSPTSATSTMAYTWTSNDKSPAPSHMAYMATSYPMTSMPMQAGVDPMTGYGHFGPKTMAQRDQEEQEFLFPEQCYGMGQIAHTYPYEQYLDNFWRHFHPTFPIIHRVTFESVTQPPMLHAAMIAIGGQYSNDACVKRKSRILHDRCMKLLEKRDHDVMTEADRLYDWQALFLVEFFSQYRARRAAKKLSPRFESMYQKLFENFRIATSDMMNTLTSLVQPENATYERWSQWVDTSVQQRLLISCYILEHHQATLLARTPQQPLTQLTGFDLPIPSHSTLWDATTPSDWALESRQYAHLPTYVYQVTPDLTGISFDAFQSSLLIATHYNHFNNPAPYLAPQPFVAIDHLLYNSAITKHQLLTAKLLQVTPIRALLAVSGESWILSEKVPSPAAFTAYKATLRNWLLGLWTDPSDSHGQPVKDALKIAIQILQNAMAAPNHTLRLEHGSDMGLYYAALMIWSVTVAANSRVSNTQPTHQYQSQSPLTTSNPFPPSPNHLTAGVAGTSPNPTHPAALCLLPDQGNCPVPPSPTTNSMLRSEMTMTCVTFLNHAFMELNYLGVVPQWPREIAQWQQGCSALMQWVKMRLRNAPIEGRDSVVAPGLGAGLSSAATGRGGDGFGELLDGVIGVLGIIMGRGWEGWEI</sequence>
<dbReference type="GO" id="GO:0000785">
    <property type="term" value="C:chromatin"/>
    <property type="evidence" value="ECO:0007669"/>
    <property type="project" value="TreeGrafter"/>
</dbReference>
<dbReference type="InterPro" id="IPR013087">
    <property type="entry name" value="Znf_C2H2_type"/>
</dbReference>
<gene>
    <name evidence="10" type="ORF">CC80DRAFT_226617</name>
</gene>
<feature type="domain" description="C2H2-type" evidence="9">
    <location>
        <begin position="140"/>
        <end position="164"/>
    </location>
</feature>
<dbReference type="GO" id="GO:0008270">
    <property type="term" value="F:zinc ion binding"/>
    <property type="evidence" value="ECO:0007669"/>
    <property type="project" value="UniProtKB-KW"/>
</dbReference>
<dbReference type="SMART" id="SM00355">
    <property type="entry name" value="ZnF_C2H2"/>
    <property type="match status" value="2"/>
</dbReference>
<proteinExistence type="predicted"/>